<comment type="similarity">
    <text evidence="10">Belongs to the PRA-PH family.</text>
</comment>
<keyword evidence="10" id="KW-0963">Cytoplasm</keyword>
<dbReference type="NCBIfam" id="TIGR03188">
    <property type="entry name" value="histidine_hisI"/>
    <property type="match status" value="1"/>
</dbReference>
<accession>A0ABW9FUZ4</accession>
<keyword evidence="8 10" id="KW-0067">ATP-binding</keyword>
<evidence type="ECO:0000256" key="3">
    <source>
        <dbReference type="ARBA" id="ARBA00012414"/>
    </source>
</evidence>
<keyword evidence="6 10" id="KW-0547">Nucleotide-binding</keyword>
<evidence type="ECO:0000256" key="1">
    <source>
        <dbReference type="ARBA" id="ARBA00001460"/>
    </source>
</evidence>
<dbReference type="CDD" id="cd11547">
    <property type="entry name" value="NTP-PPase_HisE"/>
    <property type="match status" value="1"/>
</dbReference>
<dbReference type="Proteomes" id="UP001629744">
    <property type="component" value="Unassembled WGS sequence"/>
</dbReference>
<proteinExistence type="inferred from homology"/>
<evidence type="ECO:0000256" key="6">
    <source>
        <dbReference type="ARBA" id="ARBA00022741"/>
    </source>
</evidence>
<dbReference type="Gene3D" id="1.10.287.1080">
    <property type="entry name" value="MazG-like"/>
    <property type="match status" value="1"/>
</dbReference>
<evidence type="ECO:0000313" key="11">
    <source>
        <dbReference type="EMBL" id="MFM1729381.1"/>
    </source>
</evidence>
<comment type="catalytic activity">
    <reaction evidence="1 10">
        <text>1-(5-phospho-beta-D-ribosyl)-ATP + H2O = 1-(5-phospho-beta-D-ribosyl)-5'-AMP + diphosphate + H(+)</text>
        <dbReference type="Rhea" id="RHEA:22828"/>
        <dbReference type="ChEBI" id="CHEBI:15377"/>
        <dbReference type="ChEBI" id="CHEBI:15378"/>
        <dbReference type="ChEBI" id="CHEBI:33019"/>
        <dbReference type="ChEBI" id="CHEBI:59457"/>
        <dbReference type="ChEBI" id="CHEBI:73183"/>
        <dbReference type="EC" id="3.6.1.31"/>
    </reaction>
</comment>
<keyword evidence="5 10" id="KW-0028">Amino-acid biosynthesis</keyword>
<keyword evidence="12" id="KW-1185">Reference proteome</keyword>
<comment type="caution">
    <text evidence="11">The sequence shown here is derived from an EMBL/GenBank/DDBJ whole genome shotgun (WGS) entry which is preliminary data.</text>
</comment>
<evidence type="ECO:0000256" key="4">
    <source>
        <dbReference type="ARBA" id="ARBA00013336"/>
    </source>
</evidence>
<dbReference type="EC" id="3.6.1.31" evidence="3 10"/>
<comment type="pathway">
    <text evidence="2 10">Amino-acid biosynthesis; L-histidine biosynthesis; L-histidine from 5-phospho-alpha-D-ribose 1-diphosphate: step 2/9.</text>
</comment>
<evidence type="ECO:0000256" key="2">
    <source>
        <dbReference type="ARBA" id="ARBA00005204"/>
    </source>
</evidence>
<evidence type="ECO:0000256" key="8">
    <source>
        <dbReference type="ARBA" id="ARBA00022840"/>
    </source>
</evidence>
<dbReference type="NCBIfam" id="NF001610">
    <property type="entry name" value="PRK00400.1-1"/>
    <property type="match status" value="1"/>
</dbReference>
<keyword evidence="9 10" id="KW-0368">Histidine biosynthesis</keyword>
<evidence type="ECO:0000256" key="9">
    <source>
        <dbReference type="ARBA" id="ARBA00023102"/>
    </source>
</evidence>
<dbReference type="InterPro" id="IPR008179">
    <property type="entry name" value="HisE"/>
</dbReference>
<name>A0ABW9FUZ4_9NOCA</name>
<dbReference type="RefSeq" id="WP_174910124.1">
    <property type="nucleotide sequence ID" value="NZ_CP157276.1"/>
</dbReference>
<dbReference type="HAMAP" id="MF_01020">
    <property type="entry name" value="HisE"/>
    <property type="match status" value="1"/>
</dbReference>
<sequence>MRQSIPVKTFESLFAELTERAASRPEGSGTVAALDAGVHAQGKKVLEEAGEVWIAAEHESDEALAEEISQLLYWVQVLMVGKGLKLEDVYRHL</sequence>
<comment type="subcellular location">
    <subcellularLocation>
        <location evidence="10">Cytoplasm</location>
    </subcellularLocation>
</comment>
<dbReference type="EMBL" id="JBDLNU010000003">
    <property type="protein sequence ID" value="MFM1729381.1"/>
    <property type="molecule type" value="Genomic_DNA"/>
</dbReference>
<gene>
    <name evidence="10" type="primary">hisE</name>
    <name evidence="11" type="ORF">ABEU19_002890</name>
</gene>
<evidence type="ECO:0000256" key="5">
    <source>
        <dbReference type="ARBA" id="ARBA00022605"/>
    </source>
</evidence>
<keyword evidence="7 10" id="KW-0378">Hydrolase</keyword>
<evidence type="ECO:0000313" key="12">
    <source>
        <dbReference type="Proteomes" id="UP001629744"/>
    </source>
</evidence>
<dbReference type="PANTHER" id="PTHR42945:SF1">
    <property type="entry name" value="HISTIDINE BIOSYNTHESIS BIFUNCTIONAL PROTEIN HIS7"/>
    <property type="match status" value="1"/>
</dbReference>
<evidence type="ECO:0000256" key="10">
    <source>
        <dbReference type="HAMAP-Rule" id="MF_01020"/>
    </source>
</evidence>
<reference evidence="11 12" key="1">
    <citation type="submission" date="2023-11" db="EMBL/GenBank/DDBJ databases">
        <authorList>
            <person name="Val-Calvo J."/>
            <person name="Scortti M."/>
            <person name="Vazquez-Boland J."/>
        </authorList>
    </citation>
    <scope>NUCLEOTIDE SEQUENCE [LARGE SCALE GENOMIC DNA]</scope>
    <source>
        <strain evidence="11 12">DSM 46662</strain>
    </source>
</reference>
<dbReference type="GO" id="GO:0004636">
    <property type="term" value="F:phosphoribosyl-ATP diphosphatase activity"/>
    <property type="evidence" value="ECO:0007669"/>
    <property type="project" value="UniProtKB-EC"/>
</dbReference>
<dbReference type="SUPFAM" id="SSF101386">
    <property type="entry name" value="all-alpha NTP pyrophosphatases"/>
    <property type="match status" value="1"/>
</dbReference>
<dbReference type="InterPro" id="IPR021130">
    <property type="entry name" value="PRib-ATP_PPHydrolase-like"/>
</dbReference>
<protein>
    <recommendedName>
        <fullName evidence="4 10">Phosphoribosyl-ATP pyrophosphatase</fullName>
        <shortName evidence="10">PRA-PH</shortName>
        <ecNumber evidence="3 10">3.6.1.31</ecNumber>
    </recommendedName>
</protein>
<dbReference type="PANTHER" id="PTHR42945">
    <property type="entry name" value="HISTIDINE BIOSYNTHESIS BIFUNCTIONAL PROTEIN"/>
    <property type="match status" value="1"/>
</dbReference>
<dbReference type="Pfam" id="PF01503">
    <property type="entry name" value="PRA-PH"/>
    <property type="match status" value="1"/>
</dbReference>
<evidence type="ECO:0000256" key="7">
    <source>
        <dbReference type="ARBA" id="ARBA00022801"/>
    </source>
</evidence>
<organism evidence="11 12">
    <name type="scientific">Prescottella soli</name>
    <dbReference type="NCBI Taxonomy" id="1543852"/>
    <lineage>
        <taxon>Bacteria</taxon>
        <taxon>Bacillati</taxon>
        <taxon>Actinomycetota</taxon>
        <taxon>Actinomycetes</taxon>
        <taxon>Mycobacteriales</taxon>
        <taxon>Nocardiaceae</taxon>
        <taxon>Prescottella</taxon>
    </lineage>
</organism>